<accession>A0ABV4YJT9</accession>
<gene>
    <name evidence="1" type="ORF">ACE1B6_27930</name>
</gene>
<evidence type="ECO:0000313" key="1">
    <source>
        <dbReference type="EMBL" id="MFB2939100.1"/>
    </source>
</evidence>
<name>A0ABV4YJT9_9CYAN</name>
<reference evidence="1 2" key="1">
    <citation type="submission" date="2024-09" db="EMBL/GenBank/DDBJ databases">
        <title>Floridaenema gen nov. (Aerosakkonemataceae, Aerosakkonematales ord. nov., Cyanobacteria) from benthic tropical and subtropical fresh waters, with the description of four new species.</title>
        <authorList>
            <person name="Moretto J.A."/>
            <person name="Berthold D.E."/>
            <person name="Lefler F.W."/>
            <person name="Huang I.-S."/>
            <person name="Laughinghouse H. IV."/>
        </authorList>
    </citation>
    <scope>NUCLEOTIDE SEQUENCE [LARGE SCALE GENOMIC DNA]</scope>
    <source>
        <strain evidence="1 2">BLCC-F154</strain>
    </source>
</reference>
<dbReference type="EMBL" id="JBHFNS010000093">
    <property type="protein sequence ID" value="MFB2939100.1"/>
    <property type="molecule type" value="Genomic_DNA"/>
</dbReference>
<protein>
    <submittedName>
        <fullName evidence="1">Uncharacterized protein</fullName>
    </submittedName>
</protein>
<evidence type="ECO:0000313" key="2">
    <source>
        <dbReference type="Proteomes" id="UP001576776"/>
    </source>
</evidence>
<sequence>MTQATFLIELISLESLGIRISSSQHSKLNQPKSTGWFLFVHFSAALLRIQVQFETVLIKRTRVLGNGVSPVRDPKLKSEICPQNWLLIVGRDTLMNGVNILEKQHPSQTSDYQMGDVEFYAAKLGVKFWAPNGKPSVFSTW</sequence>
<dbReference type="RefSeq" id="WP_413260571.1">
    <property type="nucleotide sequence ID" value="NZ_JBHFNS010000093.1"/>
</dbReference>
<proteinExistence type="predicted"/>
<keyword evidence="2" id="KW-1185">Reference proteome</keyword>
<dbReference type="Proteomes" id="UP001576776">
    <property type="component" value="Unassembled WGS sequence"/>
</dbReference>
<organism evidence="1 2">
    <name type="scientific">Floridaenema fluviatile BLCC-F154</name>
    <dbReference type="NCBI Taxonomy" id="3153640"/>
    <lineage>
        <taxon>Bacteria</taxon>
        <taxon>Bacillati</taxon>
        <taxon>Cyanobacteriota</taxon>
        <taxon>Cyanophyceae</taxon>
        <taxon>Oscillatoriophycideae</taxon>
        <taxon>Aerosakkonematales</taxon>
        <taxon>Aerosakkonemataceae</taxon>
        <taxon>Floridanema</taxon>
        <taxon>Floridanema fluviatile</taxon>
    </lineage>
</organism>
<comment type="caution">
    <text evidence="1">The sequence shown here is derived from an EMBL/GenBank/DDBJ whole genome shotgun (WGS) entry which is preliminary data.</text>
</comment>